<evidence type="ECO:0000313" key="2">
    <source>
        <dbReference type="EMBL" id="OLP80236.1"/>
    </source>
</evidence>
<organism evidence="2 3">
    <name type="scientific">Symbiodinium microadriaticum</name>
    <name type="common">Dinoflagellate</name>
    <name type="synonym">Zooxanthella microadriatica</name>
    <dbReference type="NCBI Taxonomy" id="2951"/>
    <lineage>
        <taxon>Eukaryota</taxon>
        <taxon>Sar</taxon>
        <taxon>Alveolata</taxon>
        <taxon>Dinophyceae</taxon>
        <taxon>Suessiales</taxon>
        <taxon>Symbiodiniaceae</taxon>
        <taxon>Symbiodinium</taxon>
    </lineage>
</organism>
<evidence type="ECO:0000256" key="1">
    <source>
        <dbReference type="SAM" id="MobiDB-lite"/>
    </source>
</evidence>
<gene>
    <name evidence="2" type="ORF">AK812_SmicGene39373</name>
</gene>
<proteinExistence type="predicted"/>
<comment type="caution">
    <text evidence="2">The sequence shown here is derived from an EMBL/GenBank/DDBJ whole genome shotgun (WGS) entry which is preliminary data.</text>
</comment>
<sequence length="130" mass="14591">MDGWMDGWMDGEEKGRRVVHIMSKPGYHPHVEMPIAWTHGGGGDLHLILNAALHFQHRKSTDSHGSYSDSAGSEADPDDNVHLRTELKKPGCVAKLGDMETEMAELLSDNDALRREPLCCTELQEWVFHD</sequence>
<dbReference type="Proteomes" id="UP000186817">
    <property type="component" value="Unassembled WGS sequence"/>
</dbReference>
<dbReference type="EMBL" id="LSRX01001399">
    <property type="protein sequence ID" value="OLP80236.1"/>
    <property type="molecule type" value="Genomic_DNA"/>
</dbReference>
<protein>
    <submittedName>
        <fullName evidence="2">Uncharacterized protein</fullName>
    </submittedName>
</protein>
<keyword evidence="3" id="KW-1185">Reference proteome</keyword>
<dbReference type="OrthoDB" id="10276291at2759"/>
<feature type="region of interest" description="Disordered" evidence="1">
    <location>
        <begin position="60"/>
        <end position="82"/>
    </location>
</feature>
<dbReference type="AlphaFoldDB" id="A0A1Q9CBE4"/>
<reference evidence="2 3" key="1">
    <citation type="submission" date="2016-02" db="EMBL/GenBank/DDBJ databases">
        <title>Genome analysis of coral dinoflagellate symbionts highlights evolutionary adaptations to a symbiotic lifestyle.</title>
        <authorList>
            <person name="Aranda M."/>
            <person name="Li Y."/>
            <person name="Liew Y.J."/>
            <person name="Baumgarten S."/>
            <person name="Simakov O."/>
            <person name="Wilson M."/>
            <person name="Piel J."/>
            <person name="Ashoor H."/>
            <person name="Bougouffa S."/>
            <person name="Bajic V.B."/>
            <person name="Ryu T."/>
            <person name="Ravasi T."/>
            <person name="Bayer T."/>
            <person name="Micklem G."/>
            <person name="Kim H."/>
            <person name="Bhak J."/>
            <person name="Lajeunesse T.C."/>
            <person name="Voolstra C.R."/>
        </authorList>
    </citation>
    <scope>NUCLEOTIDE SEQUENCE [LARGE SCALE GENOMIC DNA]</scope>
    <source>
        <strain evidence="2 3">CCMP2467</strain>
    </source>
</reference>
<accession>A0A1Q9CBE4</accession>
<evidence type="ECO:0000313" key="3">
    <source>
        <dbReference type="Proteomes" id="UP000186817"/>
    </source>
</evidence>
<name>A0A1Q9CBE4_SYMMI</name>